<evidence type="ECO:0008006" key="3">
    <source>
        <dbReference type="Google" id="ProtNLM"/>
    </source>
</evidence>
<gene>
    <name evidence="1" type="ORF">V1286_001843</name>
</gene>
<name>A0ABU8B708_9BRAD</name>
<dbReference type="EMBL" id="JAZHRV010000001">
    <property type="protein sequence ID" value="MEH2554314.1"/>
    <property type="molecule type" value="Genomic_DNA"/>
</dbReference>
<dbReference type="Proteomes" id="UP001364224">
    <property type="component" value="Unassembled WGS sequence"/>
</dbReference>
<reference evidence="1 2" key="1">
    <citation type="submission" date="2024-02" db="EMBL/GenBank/DDBJ databases">
        <title>Adaptive strategies in a cosmopolitan and abundant soil bacterium.</title>
        <authorList>
            <person name="Carini P."/>
        </authorList>
    </citation>
    <scope>NUCLEOTIDE SEQUENCE [LARGE SCALE GENOMIC DNA]</scope>
    <source>
        <strain evidence="1 2">AZCC 1608</strain>
    </source>
</reference>
<protein>
    <recommendedName>
        <fullName evidence="3">DUF1835 domain-containing protein</fullName>
    </recommendedName>
</protein>
<proteinExistence type="predicted"/>
<sequence>MPTSSAPVLFGNSACAGDWLMRRLILTSSSGFGLLGSGLAEFVIHFCYRFAWGQLPSPDELSSYLGTRSEEQRSGDHWSDYGRRGPADDEERQDLSLVEFCEAYDTIELWFDPHPNDQLQLVWLLDYFQSHPEIAAKLVFRLVDFDLLGVRAEEFRRLEVFDLSVTEAELNTASRSWQAYCSPTPEACFDLLSSNLSALPLLRPAMVELLEELPSGVTGLGATEMRILEMLAWGFANTNPLFHLRTIRGTRIFGEWECGYLLDGLAFGRKPAVAGLDEGLRTLLRENLRDRHEAYLRSRLSLTEFGKAVVAHKEDFSRHNPIDRWWGGTHLTNDNLWRWNPALTKPFCRQSERGVP</sequence>
<dbReference type="RefSeq" id="WP_334479006.1">
    <property type="nucleotide sequence ID" value="NZ_JAZHRV010000001.1"/>
</dbReference>
<organism evidence="1 2">
    <name type="scientific">Bradyrhizobium algeriense</name>
    <dbReference type="NCBI Taxonomy" id="634784"/>
    <lineage>
        <taxon>Bacteria</taxon>
        <taxon>Pseudomonadati</taxon>
        <taxon>Pseudomonadota</taxon>
        <taxon>Alphaproteobacteria</taxon>
        <taxon>Hyphomicrobiales</taxon>
        <taxon>Nitrobacteraceae</taxon>
        <taxon>Bradyrhizobium</taxon>
    </lineage>
</organism>
<keyword evidence="2" id="KW-1185">Reference proteome</keyword>
<evidence type="ECO:0000313" key="2">
    <source>
        <dbReference type="Proteomes" id="UP001364224"/>
    </source>
</evidence>
<comment type="caution">
    <text evidence="1">The sequence shown here is derived from an EMBL/GenBank/DDBJ whole genome shotgun (WGS) entry which is preliminary data.</text>
</comment>
<evidence type="ECO:0000313" key="1">
    <source>
        <dbReference type="EMBL" id="MEH2554314.1"/>
    </source>
</evidence>
<accession>A0ABU8B708</accession>